<protein>
    <recommendedName>
        <fullName evidence="4">ABC transporter substrate-binding protein</fullName>
    </recommendedName>
</protein>
<evidence type="ECO:0000313" key="2">
    <source>
        <dbReference type="EMBL" id="QIB26323.1"/>
    </source>
</evidence>
<feature type="chain" id="PRO_5026788286" description="ABC transporter substrate-binding protein" evidence="1">
    <location>
        <begin position="27"/>
        <end position="62"/>
    </location>
</feature>
<accession>A0A6P1YC77</accession>
<organism evidence="2 3">
    <name type="scientific">Caloranaerobacter azorensis</name>
    <dbReference type="NCBI Taxonomy" id="116090"/>
    <lineage>
        <taxon>Bacteria</taxon>
        <taxon>Bacillati</taxon>
        <taxon>Bacillota</taxon>
        <taxon>Tissierellia</taxon>
        <taxon>Tissierellales</taxon>
        <taxon>Thermohalobacteraceae</taxon>
        <taxon>Caloranaerobacter</taxon>
    </lineage>
</organism>
<name>A0A6P1YC77_9FIRM</name>
<proteinExistence type="predicted"/>
<dbReference type="AlphaFoldDB" id="A0A6P1YC77"/>
<dbReference type="Proteomes" id="UP000464452">
    <property type="component" value="Chromosome"/>
</dbReference>
<gene>
    <name evidence="2" type="ORF">G3A45_02745</name>
</gene>
<dbReference type="PROSITE" id="PS51257">
    <property type="entry name" value="PROKAR_LIPOPROTEIN"/>
    <property type="match status" value="1"/>
</dbReference>
<reference evidence="2 3" key="1">
    <citation type="submission" date="2020-02" db="EMBL/GenBank/DDBJ databases">
        <title>Thermophilic hydrogen producing bacteria, Caloranaerobacter azorensis.</title>
        <authorList>
            <person name="Baek K."/>
        </authorList>
    </citation>
    <scope>NUCLEOTIDE SEQUENCE [LARGE SCALE GENOMIC DNA]</scope>
    <source>
        <strain evidence="2 3">T3-1</strain>
    </source>
</reference>
<keyword evidence="1" id="KW-0732">Signal</keyword>
<dbReference type="EMBL" id="CP048617">
    <property type="protein sequence ID" value="QIB26323.1"/>
    <property type="molecule type" value="Genomic_DNA"/>
</dbReference>
<evidence type="ECO:0000313" key="3">
    <source>
        <dbReference type="Proteomes" id="UP000464452"/>
    </source>
</evidence>
<feature type="signal peptide" evidence="1">
    <location>
        <begin position="1"/>
        <end position="26"/>
    </location>
</feature>
<evidence type="ECO:0008006" key="4">
    <source>
        <dbReference type="Google" id="ProtNLM"/>
    </source>
</evidence>
<sequence>MKRVIAIILCLTLVLSLIGCTSTENSSSTKNKEITILMYGSPYEEFGAAFNTYKENSRGKMG</sequence>
<dbReference type="RefSeq" id="WP_163234432.1">
    <property type="nucleotide sequence ID" value="NZ_CP048617.1"/>
</dbReference>
<dbReference type="KEGG" id="cazo:G3A45_02745"/>
<evidence type="ECO:0000256" key="1">
    <source>
        <dbReference type="SAM" id="SignalP"/>
    </source>
</evidence>